<evidence type="ECO:0000256" key="1">
    <source>
        <dbReference type="PROSITE-ProRule" id="PRU10061"/>
    </source>
</evidence>
<feature type="region of interest" description="Disordered" evidence="2">
    <location>
        <begin position="1290"/>
        <end position="1314"/>
    </location>
</feature>
<dbReference type="InterPro" id="IPR052055">
    <property type="entry name" value="Hepadnavirus_pol/RT"/>
</dbReference>
<proteinExistence type="predicted"/>
<dbReference type="Proteomes" id="UP001642484">
    <property type="component" value="Unassembled WGS sequence"/>
</dbReference>
<dbReference type="InterPro" id="IPR031158">
    <property type="entry name" value="GH10_AS"/>
</dbReference>
<protein>
    <recommendedName>
        <fullName evidence="5">Reverse transcriptase domain-containing protein</fullName>
    </recommendedName>
</protein>
<dbReference type="EMBL" id="CAXAMN010027572">
    <property type="protein sequence ID" value="CAK9111525.1"/>
    <property type="molecule type" value="Genomic_DNA"/>
</dbReference>
<keyword evidence="4" id="KW-1185">Reference proteome</keyword>
<feature type="active site" description="Nucleophile" evidence="1">
    <location>
        <position position="402"/>
    </location>
</feature>
<evidence type="ECO:0000256" key="2">
    <source>
        <dbReference type="SAM" id="MobiDB-lite"/>
    </source>
</evidence>
<sequence length="1314" mass="148658">MPRAAISEAEGNKALELAGADIKYLFSRHEVSVDNQKLFFHHGVTTLEKLSNFAKDRDDLATVLKEHWELDSDRSLEERVQVAAITCAFSNAKTRSQRAAEVDAEYDTSQWARPVVAGEWAAMRSALEKKYGHLEDKIYPSKEFVEKKLAEVESGEYRAEELTEVVSKEEIEPDGVVPIWDSKGRLAMRKASTKVPEPANAEELRRRSTIWKNAMVMISLKHSNRHELQGAWEETIEQYKDYLLGDYVYGLSAKDAEGQTFAAPPWKLIIAYERAIRKQAVKITNTEGKPLTVALKTAWKDATVKERNFTTPLALYAKRPTPPWREQTTNKYNTPGEKCKMAKCKYRHVCGICFSEKHPLYECNAKNRKEAAAPDTDGTKNSVAWFLRKLAQRKGVQVEITELDIQSDRRSDFTIPSVQKKAERFHKAEFGTILADFSFEALKRQFACRQRVGLMEQPEDLGRAKYERVPGHQPASMWQFAQFQQLLQIPDVKTVVFAQSEFGTQSPKPTRFLMRMFAPLHPAMHSGIPQFDAQGWYEGPLPRQSGGAPLIGKAGGVFRTAKSAAWPPALCKWTAEAILISFMQEWNGGDETNTSALKKRKLEVGQGDQSVAKRPRSGQDAGGGGERKELVGREWRALRHRILLAAVRRLGSVEEVEKEAFRMARGGDAFRLVREEGFLEEIRQMLAECLGIPKQEQPEEGQPFFLDLMKCILEKAGDPDWEFLEQAKTGLPLGIINDLPRTPEIFEEQVKWSLDGDDWGNAAWQKDNYASAAEHERYLTEHLEQEVAEGLMLKMDEADFIETFGKDRAVAALAVLVEDELTGKKRVIHDGTHGVMVNHRIKCKDKVRMPGPREKRALLEEYEAGRVAVLSLVGDFAKAHRRFKYCVEEQGFLACKASTSSSTVYVNRVGTFGVASTPYWWARLSAALMRLVYWVLGGFFPNDMLLYADDLEVLTIGRRGRIGGVLAYSVMASLGAPFKWAKQRGGIVTEWIGLTTDYSAFSMGLSLRRASWLVDWIGSLRERKEVTFREFSAGLGRLGFSALALPWEKPLLGPLYAWASAIQANKGAMTIPWAVQFILDWVAQRLKTGGHMEVVRKPPASGSGTVRIWTDAKATEQAAWVGGWLEECEDSMKCRWFSLQVTEVSAPWLLYRGKNPKRVIAALELLATLIALKLWLKKAGDTAEVRAEAFTDNKGNSFILQKGLSTKYPITILVIEVAETLRRCDAFATLTWVRRDDNTLADALTNEDFSSFDPQRREAVTEEVLKWHVMDDLLQSSEKLFNEIKDHKMKKNKEKPKLDHTKRKAKKYFSRWKS</sequence>
<evidence type="ECO:0000313" key="3">
    <source>
        <dbReference type="EMBL" id="CAK9111525.1"/>
    </source>
</evidence>
<reference evidence="3 4" key="1">
    <citation type="submission" date="2024-02" db="EMBL/GenBank/DDBJ databases">
        <authorList>
            <person name="Chen Y."/>
            <person name="Shah S."/>
            <person name="Dougan E. K."/>
            <person name="Thang M."/>
            <person name="Chan C."/>
        </authorList>
    </citation>
    <scope>NUCLEOTIDE SEQUENCE [LARGE SCALE GENOMIC DNA]</scope>
</reference>
<comment type="caution">
    <text evidence="3">The sequence shown here is derived from an EMBL/GenBank/DDBJ whole genome shotgun (WGS) entry which is preliminary data.</text>
</comment>
<evidence type="ECO:0008006" key="5">
    <source>
        <dbReference type="Google" id="ProtNLM"/>
    </source>
</evidence>
<accession>A0ABP0SH08</accession>
<dbReference type="PROSITE" id="PS00591">
    <property type="entry name" value="GH10_1"/>
    <property type="match status" value="1"/>
</dbReference>
<evidence type="ECO:0000313" key="4">
    <source>
        <dbReference type="Proteomes" id="UP001642484"/>
    </source>
</evidence>
<feature type="region of interest" description="Disordered" evidence="2">
    <location>
        <begin position="602"/>
        <end position="628"/>
    </location>
</feature>
<name>A0ABP0SH08_9DINO</name>
<dbReference type="PANTHER" id="PTHR33050:SF7">
    <property type="entry name" value="RIBONUCLEASE H"/>
    <property type="match status" value="1"/>
</dbReference>
<organism evidence="3 4">
    <name type="scientific">Durusdinium trenchii</name>
    <dbReference type="NCBI Taxonomy" id="1381693"/>
    <lineage>
        <taxon>Eukaryota</taxon>
        <taxon>Sar</taxon>
        <taxon>Alveolata</taxon>
        <taxon>Dinophyceae</taxon>
        <taxon>Suessiales</taxon>
        <taxon>Symbiodiniaceae</taxon>
        <taxon>Durusdinium</taxon>
    </lineage>
</organism>
<dbReference type="PANTHER" id="PTHR33050">
    <property type="entry name" value="REVERSE TRANSCRIPTASE DOMAIN-CONTAINING PROTEIN"/>
    <property type="match status" value="1"/>
</dbReference>
<gene>
    <name evidence="3" type="ORF">CCMP2556_LOCUS51751</name>
</gene>